<reference evidence="2" key="1">
    <citation type="journal article" date="2013" name="Genome Announc.">
        <title>Draft genome sequence of the ascomycete Phaeoacremonium aleophilum strain UCR-PA7, a causal agent of the esca disease complex in grapevines.</title>
        <authorList>
            <person name="Blanco-Ulate B."/>
            <person name="Rolshausen P."/>
            <person name="Cantu D."/>
        </authorList>
    </citation>
    <scope>NUCLEOTIDE SEQUENCE [LARGE SCALE GENOMIC DNA]</scope>
    <source>
        <strain evidence="2">UCR-PA7</strain>
    </source>
</reference>
<dbReference type="AlphaFoldDB" id="R8BJC8"/>
<evidence type="ECO:0000313" key="1">
    <source>
        <dbReference type="EMBL" id="EON99448.1"/>
    </source>
</evidence>
<sequence>MDADTVEMDQELTTEAIKVFDQMKATANNEFMTRIHVIVEDLGRRARHAVEKIAIKKKNAEEAGVPWIPTQELQRLTQDQDSVLRSDDDLAGLSAFDSQPGTNTGGIPNLFAGNTGSPFQHQDWVYSDLTNPFGTSMGYGNAHSFADDVAVTSAAADPRAGLMFLG</sequence>
<accession>R8BJC8</accession>
<dbReference type="RefSeq" id="XP_007915776.1">
    <property type="nucleotide sequence ID" value="XM_007917585.1"/>
</dbReference>
<gene>
    <name evidence="1" type="ORF">UCRPA7_5035</name>
</gene>
<dbReference type="HOGENOM" id="CLU_1603896_0_0_1"/>
<dbReference type="EMBL" id="KB933149">
    <property type="protein sequence ID" value="EON99448.1"/>
    <property type="molecule type" value="Genomic_DNA"/>
</dbReference>
<dbReference type="Proteomes" id="UP000014074">
    <property type="component" value="Unassembled WGS sequence"/>
</dbReference>
<organism evidence="1 2">
    <name type="scientific">Phaeoacremonium minimum (strain UCR-PA7)</name>
    <name type="common">Esca disease fungus</name>
    <name type="synonym">Togninia minima</name>
    <dbReference type="NCBI Taxonomy" id="1286976"/>
    <lineage>
        <taxon>Eukaryota</taxon>
        <taxon>Fungi</taxon>
        <taxon>Dikarya</taxon>
        <taxon>Ascomycota</taxon>
        <taxon>Pezizomycotina</taxon>
        <taxon>Sordariomycetes</taxon>
        <taxon>Sordariomycetidae</taxon>
        <taxon>Togniniales</taxon>
        <taxon>Togniniaceae</taxon>
        <taxon>Phaeoacremonium</taxon>
    </lineage>
</organism>
<dbReference type="KEGG" id="tmn:UCRPA7_5035"/>
<dbReference type="GeneID" id="19325549"/>
<name>R8BJC8_PHAM7</name>
<protein>
    <submittedName>
        <fullName evidence="1">Uncharacterized protein</fullName>
    </submittedName>
</protein>
<proteinExistence type="predicted"/>
<keyword evidence="2" id="KW-1185">Reference proteome</keyword>
<evidence type="ECO:0000313" key="2">
    <source>
        <dbReference type="Proteomes" id="UP000014074"/>
    </source>
</evidence>